<dbReference type="FunFam" id="2.60.40.10:FF:000107">
    <property type="entry name" value="Myosin, light chain kinase a"/>
    <property type="match status" value="1"/>
</dbReference>
<keyword evidence="1" id="KW-0393">Immunoglobulin domain</keyword>
<dbReference type="WBParaSite" id="PEQ_0000951801-mRNA-1">
    <property type="protein sequence ID" value="PEQ_0000951801-mRNA-1"/>
    <property type="gene ID" value="PEQ_0000951801"/>
</dbReference>
<proteinExistence type="predicted"/>
<dbReference type="SMART" id="SM00408">
    <property type="entry name" value="IGc2"/>
    <property type="match status" value="1"/>
</dbReference>
<dbReference type="Pfam" id="PF07679">
    <property type="entry name" value="I-set"/>
    <property type="match status" value="1"/>
</dbReference>
<dbReference type="PANTHER" id="PTHR47633:SF4">
    <property type="entry name" value="MYOPALLADIN ISOFORM X1"/>
    <property type="match status" value="1"/>
</dbReference>
<dbReference type="Proteomes" id="UP000887564">
    <property type="component" value="Unplaced"/>
</dbReference>
<dbReference type="AlphaFoldDB" id="A0A914RT76"/>
<dbReference type="InterPro" id="IPR013783">
    <property type="entry name" value="Ig-like_fold"/>
</dbReference>
<feature type="domain" description="Ig-like" evidence="2">
    <location>
        <begin position="68"/>
        <end position="153"/>
    </location>
</feature>
<dbReference type="SUPFAM" id="SSF48726">
    <property type="entry name" value="Immunoglobulin"/>
    <property type="match status" value="1"/>
</dbReference>
<dbReference type="InterPro" id="IPR003599">
    <property type="entry name" value="Ig_sub"/>
</dbReference>
<protein>
    <submittedName>
        <fullName evidence="4">Ig-like domain-containing protein</fullName>
    </submittedName>
</protein>
<evidence type="ECO:0000313" key="3">
    <source>
        <dbReference type="Proteomes" id="UP000887564"/>
    </source>
</evidence>
<dbReference type="PANTHER" id="PTHR47633">
    <property type="entry name" value="IMMUNOGLOBULIN"/>
    <property type="match status" value="1"/>
</dbReference>
<evidence type="ECO:0000313" key="4">
    <source>
        <dbReference type="WBParaSite" id="PEQ_0000951801-mRNA-1"/>
    </source>
</evidence>
<evidence type="ECO:0000259" key="2">
    <source>
        <dbReference type="PROSITE" id="PS50835"/>
    </source>
</evidence>
<evidence type="ECO:0000256" key="1">
    <source>
        <dbReference type="ARBA" id="ARBA00023319"/>
    </source>
</evidence>
<dbReference type="InterPro" id="IPR003598">
    <property type="entry name" value="Ig_sub2"/>
</dbReference>
<sequence length="193" mass="20966">MRVHIVVRQPMNWAPISPNALSTFKMAFGWDFECSPLVVQIDNSLYTSSDISASRSRDDSTMHPSTAPPVFTRQLEPLIVEEKGTAEFACQVGGEPEPLVEWLHNGERILGSDPRLRMSLTAGRAALRIPEVTIADEGEYSCRANSAKPLRVLRHLEGVCVAPGTTATFSAAVSGPSDEVSHRSLSYSSLVGL</sequence>
<dbReference type="SMART" id="SM00409">
    <property type="entry name" value="IG"/>
    <property type="match status" value="1"/>
</dbReference>
<keyword evidence="3" id="KW-1185">Reference proteome</keyword>
<dbReference type="InterPro" id="IPR013098">
    <property type="entry name" value="Ig_I-set"/>
</dbReference>
<accession>A0A914RT76</accession>
<dbReference type="InterPro" id="IPR007110">
    <property type="entry name" value="Ig-like_dom"/>
</dbReference>
<dbReference type="InterPro" id="IPR036179">
    <property type="entry name" value="Ig-like_dom_sf"/>
</dbReference>
<dbReference type="Gene3D" id="2.60.40.10">
    <property type="entry name" value="Immunoglobulins"/>
    <property type="match status" value="1"/>
</dbReference>
<reference evidence="4" key="1">
    <citation type="submission" date="2022-11" db="UniProtKB">
        <authorList>
            <consortium name="WormBaseParasite"/>
        </authorList>
    </citation>
    <scope>IDENTIFICATION</scope>
</reference>
<dbReference type="PROSITE" id="PS50835">
    <property type="entry name" value="IG_LIKE"/>
    <property type="match status" value="1"/>
</dbReference>
<organism evidence="3 4">
    <name type="scientific">Parascaris equorum</name>
    <name type="common">Equine roundworm</name>
    <dbReference type="NCBI Taxonomy" id="6256"/>
    <lineage>
        <taxon>Eukaryota</taxon>
        <taxon>Metazoa</taxon>
        <taxon>Ecdysozoa</taxon>
        <taxon>Nematoda</taxon>
        <taxon>Chromadorea</taxon>
        <taxon>Rhabditida</taxon>
        <taxon>Spirurina</taxon>
        <taxon>Ascaridomorpha</taxon>
        <taxon>Ascaridoidea</taxon>
        <taxon>Ascarididae</taxon>
        <taxon>Parascaris</taxon>
    </lineage>
</organism>
<name>A0A914RT76_PAREQ</name>